<dbReference type="EMBL" id="CP009819">
    <property type="protein sequence ID" value="ATZ58071.1"/>
    <property type="molecule type" value="Genomic_DNA"/>
</dbReference>
<feature type="region of interest" description="Disordered" evidence="1">
    <location>
        <begin position="106"/>
        <end position="168"/>
    </location>
</feature>
<name>A0A384K5M8_BOTFB</name>
<dbReference type="AlphaFoldDB" id="A0A384K5M8"/>
<dbReference type="OrthoDB" id="5278911at2759"/>
<dbReference type="Proteomes" id="UP000001798">
    <property type="component" value="Chromosome 15"/>
</dbReference>
<feature type="compositionally biased region" description="Low complexity" evidence="1">
    <location>
        <begin position="69"/>
        <end position="86"/>
    </location>
</feature>
<accession>A0A384K5M8</accession>
<reference evidence="2 3" key="2">
    <citation type="journal article" date="2012" name="Eukaryot. Cell">
        <title>Genome update of Botrytis cinerea strains B05.10 and T4.</title>
        <authorList>
            <person name="Staats M."/>
            <person name="van Kan J.A."/>
        </authorList>
    </citation>
    <scope>NUCLEOTIDE SEQUENCE [LARGE SCALE GENOMIC DNA]</scope>
    <source>
        <strain evidence="2 3">B05.10</strain>
    </source>
</reference>
<dbReference type="VEuPathDB" id="FungiDB:Bcin15g05310"/>
<sequence length="567" mass="62993">MLDRAGTIVNHQSSIINITTSSLSHPRLIYFISKTVINKTTKSIRNLFFMPKKRFTPHYSKPASTVHPSLNSNASASTSASQNNNVSSVNDLINSARRLNISPTEHLRAASSLSPSPHTLPPQIRHLLSQPETPSPAPRRPLHSRRFDANGRRIPAGPAPPRSWLEGSIHAPPDVRRRFRLGEEGRLFPRGVGYFPGLGNDTNGNGPNAGRSLLESCLRRLASDWQNMSVYESNNLALLPVGLRMGLLSYIAVFGPEEGIGFQGLKNILALPIQDNSVVEGLIKEEAEDWEEEADERSPGGYNDYFFRLDLGGSIGRSVSLKQLSILLTNTSIIKEEKIPRSLPIFLPHLTHLSLSHPPPSISWSRLLALTPHLKTVTHLSLAYWPPPTFTTNFQRSQSRYVASDLDSQTMDQEFSESPLVLKKLASGVYGLEYLDLEGCIDWTLALKDLNGVDWGHQWIRLKTLILKSGMMGDDPDSDMADFERFSGNEKSVFEKAILEGLHTEDHIYGMRRGKGLPWMDVIVDQNPNGMKMRIPRESSETIVGGAGGRNWNTELAMAIANSTWES</sequence>
<gene>
    <name evidence="2" type="ORF">BCIN_15g05310</name>
</gene>
<evidence type="ECO:0000313" key="2">
    <source>
        <dbReference type="EMBL" id="ATZ58071.1"/>
    </source>
</evidence>
<reference evidence="2 3" key="1">
    <citation type="journal article" date="2011" name="PLoS Genet.">
        <title>Genomic analysis of the necrotrophic fungal pathogens Sclerotinia sclerotiorum and Botrytis cinerea.</title>
        <authorList>
            <person name="Amselem J."/>
            <person name="Cuomo C.A."/>
            <person name="van Kan J.A."/>
            <person name="Viaud M."/>
            <person name="Benito E.P."/>
            <person name="Couloux A."/>
            <person name="Coutinho P.M."/>
            <person name="de Vries R.P."/>
            <person name="Dyer P.S."/>
            <person name="Fillinger S."/>
            <person name="Fournier E."/>
            <person name="Gout L."/>
            <person name="Hahn M."/>
            <person name="Kohn L."/>
            <person name="Lapalu N."/>
            <person name="Plummer K.M."/>
            <person name="Pradier J.M."/>
            <person name="Quevillon E."/>
            <person name="Sharon A."/>
            <person name="Simon A."/>
            <person name="ten Have A."/>
            <person name="Tudzynski B."/>
            <person name="Tudzynski P."/>
            <person name="Wincker P."/>
            <person name="Andrew M."/>
            <person name="Anthouard V."/>
            <person name="Beever R.E."/>
            <person name="Beffa R."/>
            <person name="Benoit I."/>
            <person name="Bouzid O."/>
            <person name="Brault B."/>
            <person name="Chen Z."/>
            <person name="Choquer M."/>
            <person name="Collemare J."/>
            <person name="Cotton P."/>
            <person name="Danchin E.G."/>
            <person name="Da Silva C."/>
            <person name="Gautier A."/>
            <person name="Giraud C."/>
            <person name="Giraud T."/>
            <person name="Gonzalez C."/>
            <person name="Grossetete S."/>
            <person name="Guldener U."/>
            <person name="Henrissat B."/>
            <person name="Howlett B.J."/>
            <person name="Kodira C."/>
            <person name="Kretschmer M."/>
            <person name="Lappartient A."/>
            <person name="Leroch M."/>
            <person name="Levis C."/>
            <person name="Mauceli E."/>
            <person name="Neuveglise C."/>
            <person name="Oeser B."/>
            <person name="Pearson M."/>
            <person name="Poulain J."/>
            <person name="Poussereau N."/>
            <person name="Quesneville H."/>
            <person name="Rascle C."/>
            <person name="Schumacher J."/>
            <person name="Segurens B."/>
            <person name="Sexton A."/>
            <person name="Silva E."/>
            <person name="Sirven C."/>
            <person name="Soanes D.M."/>
            <person name="Talbot N.J."/>
            <person name="Templeton M."/>
            <person name="Yandava C."/>
            <person name="Yarden O."/>
            <person name="Zeng Q."/>
            <person name="Rollins J.A."/>
            <person name="Lebrun M.H."/>
            <person name="Dickman M."/>
        </authorList>
    </citation>
    <scope>NUCLEOTIDE SEQUENCE [LARGE SCALE GENOMIC DNA]</scope>
    <source>
        <strain evidence="2 3">B05.10</strain>
    </source>
</reference>
<keyword evidence="3" id="KW-1185">Reference proteome</keyword>
<evidence type="ECO:0008006" key="4">
    <source>
        <dbReference type="Google" id="ProtNLM"/>
    </source>
</evidence>
<organism evidence="2 3">
    <name type="scientific">Botryotinia fuckeliana (strain B05.10)</name>
    <name type="common">Noble rot fungus</name>
    <name type="synonym">Botrytis cinerea</name>
    <dbReference type="NCBI Taxonomy" id="332648"/>
    <lineage>
        <taxon>Eukaryota</taxon>
        <taxon>Fungi</taxon>
        <taxon>Dikarya</taxon>
        <taxon>Ascomycota</taxon>
        <taxon>Pezizomycotina</taxon>
        <taxon>Leotiomycetes</taxon>
        <taxon>Helotiales</taxon>
        <taxon>Sclerotiniaceae</taxon>
        <taxon>Botrytis</taxon>
    </lineage>
</organism>
<dbReference type="KEGG" id="bfu:BCIN_15g05310"/>
<feature type="region of interest" description="Disordered" evidence="1">
    <location>
        <begin position="58"/>
        <end position="86"/>
    </location>
</feature>
<proteinExistence type="predicted"/>
<reference evidence="2 3" key="3">
    <citation type="journal article" date="2017" name="Mol. Plant Pathol.">
        <title>A gapless genome sequence of the fungus Botrytis cinerea.</title>
        <authorList>
            <person name="Van Kan J.A."/>
            <person name="Stassen J.H."/>
            <person name="Mosbach A."/>
            <person name="Van Der Lee T.A."/>
            <person name="Faino L."/>
            <person name="Farmer A.D."/>
            <person name="Papasotiriou D.G."/>
            <person name="Zhou S."/>
            <person name="Seidl M.F."/>
            <person name="Cottam E."/>
            <person name="Edel D."/>
            <person name="Hahn M."/>
            <person name="Schwartz D.C."/>
            <person name="Dietrich R.A."/>
            <person name="Widdison S."/>
            <person name="Scalliet G."/>
        </authorList>
    </citation>
    <scope>NUCLEOTIDE SEQUENCE [LARGE SCALE GENOMIC DNA]</scope>
    <source>
        <strain evidence="2 3">B05.10</strain>
    </source>
</reference>
<dbReference type="SUPFAM" id="SSF52047">
    <property type="entry name" value="RNI-like"/>
    <property type="match status" value="1"/>
</dbReference>
<dbReference type="GeneID" id="5430257"/>
<evidence type="ECO:0000256" key="1">
    <source>
        <dbReference type="SAM" id="MobiDB-lite"/>
    </source>
</evidence>
<dbReference type="RefSeq" id="XP_001549765.2">
    <property type="nucleotide sequence ID" value="XM_001549715.2"/>
</dbReference>
<evidence type="ECO:0000313" key="3">
    <source>
        <dbReference type="Proteomes" id="UP000001798"/>
    </source>
</evidence>
<protein>
    <recommendedName>
        <fullName evidence="4">Tafazzin protein</fullName>
    </recommendedName>
</protein>